<keyword evidence="2" id="KW-1185">Reference proteome</keyword>
<dbReference type="OrthoDB" id="4267316at2759"/>
<organism evidence="1 2">
    <name type="scientific">Aspergillus carbonarius (strain ITEM 5010)</name>
    <dbReference type="NCBI Taxonomy" id="602072"/>
    <lineage>
        <taxon>Eukaryota</taxon>
        <taxon>Fungi</taxon>
        <taxon>Dikarya</taxon>
        <taxon>Ascomycota</taxon>
        <taxon>Pezizomycotina</taxon>
        <taxon>Eurotiomycetes</taxon>
        <taxon>Eurotiomycetidae</taxon>
        <taxon>Eurotiales</taxon>
        <taxon>Aspergillaceae</taxon>
        <taxon>Aspergillus</taxon>
        <taxon>Aspergillus subgen. Circumdati</taxon>
    </lineage>
</organism>
<dbReference type="Proteomes" id="UP000188318">
    <property type="component" value="Unassembled WGS sequence"/>
</dbReference>
<dbReference type="EMBL" id="KV907554">
    <property type="protein sequence ID" value="OOF90259.1"/>
    <property type="molecule type" value="Genomic_DNA"/>
</dbReference>
<evidence type="ECO:0000313" key="1">
    <source>
        <dbReference type="EMBL" id="OOF90259.1"/>
    </source>
</evidence>
<gene>
    <name evidence="1" type="ORF">ASPCADRAFT_59800</name>
</gene>
<proteinExistence type="predicted"/>
<dbReference type="VEuPathDB" id="FungiDB:ASPCADRAFT_59800"/>
<reference evidence="2" key="1">
    <citation type="journal article" date="2017" name="Genome Biol.">
        <title>Comparative genomics reveals high biological diversity and specific adaptations in the industrially and medically important fungal genus Aspergillus.</title>
        <authorList>
            <person name="de Vries R.P."/>
            <person name="Riley R."/>
            <person name="Wiebenga A."/>
            <person name="Aguilar-Osorio G."/>
            <person name="Amillis S."/>
            <person name="Uchima C.A."/>
            <person name="Anderluh G."/>
            <person name="Asadollahi M."/>
            <person name="Askin M."/>
            <person name="Barry K."/>
            <person name="Battaglia E."/>
            <person name="Bayram O."/>
            <person name="Benocci T."/>
            <person name="Braus-Stromeyer S.A."/>
            <person name="Caldana C."/>
            <person name="Canovas D."/>
            <person name="Cerqueira G.C."/>
            <person name="Chen F."/>
            <person name="Chen W."/>
            <person name="Choi C."/>
            <person name="Clum A."/>
            <person name="Dos Santos R.A."/>
            <person name="Damasio A.R."/>
            <person name="Diallinas G."/>
            <person name="Emri T."/>
            <person name="Fekete E."/>
            <person name="Flipphi M."/>
            <person name="Freyberg S."/>
            <person name="Gallo A."/>
            <person name="Gournas C."/>
            <person name="Habgood R."/>
            <person name="Hainaut M."/>
            <person name="Harispe M.L."/>
            <person name="Henrissat B."/>
            <person name="Hilden K.S."/>
            <person name="Hope R."/>
            <person name="Hossain A."/>
            <person name="Karabika E."/>
            <person name="Karaffa L."/>
            <person name="Karanyi Z."/>
            <person name="Krasevec N."/>
            <person name="Kuo A."/>
            <person name="Kusch H."/>
            <person name="LaButti K."/>
            <person name="Lagendijk E.L."/>
            <person name="Lapidus A."/>
            <person name="Levasseur A."/>
            <person name="Lindquist E."/>
            <person name="Lipzen A."/>
            <person name="Logrieco A.F."/>
            <person name="MacCabe A."/>
            <person name="Maekelae M.R."/>
            <person name="Malavazi I."/>
            <person name="Melin P."/>
            <person name="Meyer V."/>
            <person name="Mielnichuk N."/>
            <person name="Miskei M."/>
            <person name="Molnar A.P."/>
            <person name="Mule G."/>
            <person name="Ngan C.Y."/>
            <person name="Orejas M."/>
            <person name="Orosz E."/>
            <person name="Ouedraogo J.P."/>
            <person name="Overkamp K.M."/>
            <person name="Park H.-S."/>
            <person name="Perrone G."/>
            <person name="Piumi F."/>
            <person name="Punt P.J."/>
            <person name="Ram A.F."/>
            <person name="Ramon A."/>
            <person name="Rauscher S."/>
            <person name="Record E."/>
            <person name="Riano-Pachon D.M."/>
            <person name="Robert V."/>
            <person name="Roehrig J."/>
            <person name="Ruller R."/>
            <person name="Salamov A."/>
            <person name="Salih N.S."/>
            <person name="Samson R.A."/>
            <person name="Sandor E."/>
            <person name="Sanguinetti M."/>
            <person name="Schuetze T."/>
            <person name="Sepcic K."/>
            <person name="Shelest E."/>
            <person name="Sherlock G."/>
            <person name="Sophianopoulou V."/>
            <person name="Squina F.M."/>
            <person name="Sun H."/>
            <person name="Susca A."/>
            <person name="Todd R.B."/>
            <person name="Tsang A."/>
            <person name="Unkles S.E."/>
            <person name="van de Wiele N."/>
            <person name="van Rossen-Uffink D."/>
            <person name="Oliveira J.V."/>
            <person name="Vesth T.C."/>
            <person name="Visser J."/>
            <person name="Yu J.-H."/>
            <person name="Zhou M."/>
            <person name="Andersen M.R."/>
            <person name="Archer D.B."/>
            <person name="Baker S.E."/>
            <person name="Benoit I."/>
            <person name="Brakhage A.A."/>
            <person name="Braus G.H."/>
            <person name="Fischer R."/>
            <person name="Frisvad J.C."/>
            <person name="Goldman G.H."/>
            <person name="Houbraken J."/>
            <person name="Oakley B."/>
            <person name="Pocsi I."/>
            <person name="Scazzocchio C."/>
            <person name="Seiboth B."/>
            <person name="vanKuyk P.A."/>
            <person name="Wortman J."/>
            <person name="Dyer P.S."/>
            <person name="Grigoriev I.V."/>
        </authorList>
    </citation>
    <scope>NUCLEOTIDE SEQUENCE [LARGE SCALE GENOMIC DNA]</scope>
    <source>
        <strain evidence="2">ITEM 5010</strain>
    </source>
</reference>
<dbReference type="AlphaFoldDB" id="A0A1R3R713"/>
<evidence type="ECO:0000313" key="2">
    <source>
        <dbReference type="Proteomes" id="UP000188318"/>
    </source>
</evidence>
<sequence>MNPIIGDLLKPAIPFTKGRVFTARSHVTPPPTPVTRKCCLNYSHGREERAQLTPVARCLKYPPLPGELGSDTVEFEILDPSKVGDGHNAQVFNVRILNTKLNSETSQRGKELVPKVYRRDILLMDLYPRNIMMAPFHHPHPERNLVFLDFGNAIFNRRLDEPQLADMELFLGQYISPLVRWGKPRILGFEEWGDWEWESWVKSEYAHTADTVTPEMRDLYCLS</sequence>
<evidence type="ECO:0008006" key="3">
    <source>
        <dbReference type="Google" id="ProtNLM"/>
    </source>
</evidence>
<name>A0A1R3R713_ASPC5</name>
<protein>
    <recommendedName>
        <fullName evidence="3">Protein kinase domain-containing protein</fullName>
    </recommendedName>
</protein>
<accession>A0A1R3R713</accession>